<dbReference type="PANTHER" id="PTHR30386:SF28">
    <property type="entry name" value="EXPORTED PROTEIN"/>
    <property type="match status" value="1"/>
</dbReference>
<dbReference type="Gene3D" id="2.40.30.170">
    <property type="match status" value="1"/>
</dbReference>
<accession>A0ABN7RJF0</accession>
<protein>
    <submittedName>
        <fullName evidence="4">Hemolysin secretion protein D, chromosomal</fullName>
    </submittedName>
</protein>
<dbReference type="PANTHER" id="PTHR30386">
    <property type="entry name" value="MEMBRANE FUSION SUBUNIT OF EMRAB-TOLC MULTIDRUG EFFLUX PUMP"/>
    <property type="match status" value="1"/>
</dbReference>
<dbReference type="Proteomes" id="UP000679725">
    <property type="component" value="Unassembled WGS sequence"/>
</dbReference>
<keyword evidence="2" id="KW-0472">Membrane</keyword>
<comment type="caution">
    <text evidence="4">The sequence shown here is derived from an EMBL/GenBank/DDBJ whole genome shotgun (WGS) entry which is preliminary data.</text>
</comment>
<dbReference type="EMBL" id="CAJRAU010000014">
    <property type="protein sequence ID" value="CAG5074803.1"/>
    <property type="molecule type" value="Genomic_DNA"/>
</dbReference>
<proteinExistence type="predicted"/>
<name>A0ABN7RJF0_9BACT</name>
<dbReference type="Pfam" id="PF26002">
    <property type="entry name" value="Beta-barrel_AprE"/>
    <property type="match status" value="1"/>
</dbReference>
<keyword evidence="2" id="KW-1133">Transmembrane helix</keyword>
<sequence>MEERNKFDANKIFPPEILEFTSDYHFHQHSTRSNLVYQLLMLILIVGFVSLFLISVDISVKSVGVIRATDDRNEIKALVSGRLDSIFVSENQRVVKGQTLLKIESDILAEQNQLVKEQRDDFDNQIKDLNILLHLSRTNNWSRKPGLSSGLYKQDFALFWQKITDAKTTLLTVEKDFARNKKLYEVKAISEAEYDRALLLHSTATNKIKTIMEQEQARWESALTQLQMKNRELNSQDKQYLREKDFYVIKAPISGTVQQLKGLQPGSIVAANEFLAEISPDEQMVAEMYVLPKDIGLIHPGTSTRLQVDAYNYNQWGLVTGQVMSISNDVYTSGKEPPFFKVRCRLDQNALRLRNGYVGKLKKGMTLQARFMVTKRTLFQLMYDKADDWLNPNLVATTQTPPLN</sequence>
<feature type="transmembrane region" description="Helical" evidence="2">
    <location>
        <begin position="35"/>
        <end position="56"/>
    </location>
</feature>
<dbReference type="InterPro" id="IPR050739">
    <property type="entry name" value="MFP"/>
</dbReference>
<keyword evidence="5" id="KW-1185">Reference proteome</keyword>
<reference evidence="4 5" key="1">
    <citation type="submission" date="2021-04" db="EMBL/GenBank/DDBJ databases">
        <authorList>
            <person name="Rodrigo-Torres L."/>
            <person name="Arahal R. D."/>
            <person name="Lucena T."/>
        </authorList>
    </citation>
    <scope>NUCLEOTIDE SEQUENCE [LARGE SCALE GENOMIC DNA]</scope>
    <source>
        <strain evidence="4 5">CECT 9623</strain>
    </source>
</reference>
<dbReference type="RefSeq" id="WP_215236711.1">
    <property type="nucleotide sequence ID" value="NZ_CAJRAU010000014.1"/>
</dbReference>
<dbReference type="Gene3D" id="2.40.50.100">
    <property type="match status" value="1"/>
</dbReference>
<feature type="domain" description="AprE-like beta-barrel" evidence="3">
    <location>
        <begin position="284"/>
        <end position="371"/>
    </location>
</feature>
<evidence type="ECO:0000313" key="4">
    <source>
        <dbReference type="EMBL" id="CAG5074803.1"/>
    </source>
</evidence>
<keyword evidence="1" id="KW-0175">Coiled coil</keyword>
<gene>
    <name evidence="4" type="primary">hlyD</name>
    <name evidence="4" type="ORF">DYBT9623_05491</name>
</gene>
<evidence type="ECO:0000256" key="1">
    <source>
        <dbReference type="SAM" id="Coils"/>
    </source>
</evidence>
<dbReference type="SUPFAM" id="SSF111369">
    <property type="entry name" value="HlyD-like secretion proteins"/>
    <property type="match status" value="1"/>
</dbReference>
<dbReference type="InterPro" id="IPR058982">
    <property type="entry name" value="Beta-barrel_AprE"/>
</dbReference>
<evidence type="ECO:0000313" key="5">
    <source>
        <dbReference type="Proteomes" id="UP000679725"/>
    </source>
</evidence>
<keyword evidence="2" id="KW-0812">Transmembrane</keyword>
<organism evidence="4 5">
    <name type="scientific">Dyadobacter linearis</name>
    <dbReference type="NCBI Taxonomy" id="2823330"/>
    <lineage>
        <taxon>Bacteria</taxon>
        <taxon>Pseudomonadati</taxon>
        <taxon>Bacteroidota</taxon>
        <taxon>Cytophagia</taxon>
        <taxon>Cytophagales</taxon>
        <taxon>Spirosomataceae</taxon>
        <taxon>Dyadobacter</taxon>
    </lineage>
</organism>
<dbReference type="PRINTS" id="PR01490">
    <property type="entry name" value="RTXTOXIND"/>
</dbReference>
<feature type="coiled-coil region" evidence="1">
    <location>
        <begin position="216"/>
        <end position="243"/>
    </location>
</feature>
<evidence type="ECO:0000259" key="3">
    <source>
        <dbReference type="Pfam" id="PF26002"/>
    </source>
</evidence>
<evidence type="ECO:0000256" key="2">
    <source>
        <dbReference type="SAM" id="Phobius"/>
    </source>
</evidence>